<evidence type="ECO:0000313" key="3">
    <source>
        <dbReference type="Proteomes" id="UP001500731"/>
    </source>
</evidence>
<dbReference type="Proteomes" id="UP001500731">
    <property type="component" value="Unassembled WGS sequence"/>
</dbReference>
<accession>A0ABP8P1W5</accession>
<reference evidence="3" key="1">
    <citation type="journal article" date="2019" name="Int. J. Syst. Evol. Microbiol.">
        <title>The Global Catalogue of Microorganisms (GCM) 10K type strain sequencing project: providing services to taxonomists for standard genome sequencing and annotation.</title>
        <authorList>
            <consortium name="The Broad Institute Genomics Platform"/>
            <consortium name="The Broad Institute Genome Sequencing Center for Infectious Disease"/>
            <person name="Wu L."/>
            <person name="Ma J."/>
        </authorList>
    </citation>
    <scope>NUCLEOTIDE SEQUENCE [LARGE SCALE GENOMIC DNA]</scope>
    <source>
        <strain evidence="3">JCM 17839</strain>
    </source>
</reference>
<sequence length="60" mass="6391">MRDVTSRSQGAENGETSRGSGRALGGIETARGPEHYIFLSMALMRTLGTTGYGIAMQREG</sequence>
<feature type="compositionally biased region" description="Polar residues" evidence="1">
    <location>
        <begin position="1"/>
        <end position="19"/>
    </location>
</feature>
<evidence type="ECO:0000256" key="1">
    <source>
        <dbReference type="SAM" id="MobiDB-lite"/>
    </source>
</evidence>
<proteinExistence type="predicted"/>
<keyword evidence="3" id="KW-1185">Reference proteome</keyword>
<name>A0ABP8P1W5_9MICO</name>
<gene>
    <name evidence="2" type="ORF">GCM10023171_05130</name>
</gene>
<comment type="caution">
    <text evidence="2">The sequence shown here is derived from an EMBL/GenBank/DDBJ whole genome shotgun (WGS) entry which is preliminary data.</text>
</comment>
<organism evidence="2 3">
    <name type="scientific">Microbacterium panaciterrae</name>
    <dbReference type="NCBI Taxonomy" id="985759"/>
    <lineage>
        <taxon>Bacteria</taxon>
        <taxon>Bacillati</taxon>
        <taxon>Actinomycetota</taxon>
        <taxon>Actinomycetes</taxon>
        <taxon>Micrococcales</taxon>
        <taxon>Microbacteriaceae</taxon>
        <taxon>Microbacterium</taxon>
    </lineage>
</organism>
<dbReference type="EMBL" id="BAABGP010000004">
    <property type="protein sequence ID" value="GAA4479590.1"/>
    <property type="molecule type" value="Genomic_DNA"/>
</dbReference>
<feature type="region of interest" description="Disordered" evidence="1">
    <location>
        <begin position="1"/>
        <end position="27"/>
    </location>
</feature>
<protein>
    <submittedName>
        <fullName evidence="2">Uncharacterized protein</fullName>
    </submittedName>
</protein>
<evidence type="ECO:0000313" key="2">
    <source>
        <dbReference type="EMBL" id="GAA4479590.1"/>
    </source>
</evidence>